<dbReference type="InterPro" id="IPR006016">
    <property type="entry name" value="UspA"/>
</dbReference>
<protein>
    <submittedName>
        <fullName evidence="3">Nucleotide-binding universal stress UspA family protein</fullName>
    </submittedName>
</protein>
<gene>
    <name evidence="3" type="ORF">HNR61_004728</name>
</gene>
<dbReference type="PRINTS" id="PR01438">
    <property type="entry name" value="UNVRSLSTRESS"/>
</dbReference>
<organism evidence="3 4">
    <name type="scientific">Actinomadura namibiensis</name>
    <dbReference type="NCBI Taxonomy" id="182080"/>
    <lineage>
        <taxon>Bacteria</taxon>
        <taxon>Bacillati</taxon>
        <taxon>Actinomycetota</taxon>
        <taxon>Actinomycetes</taxon>
        <taxon>Streptosporangiales</taxon>
        <taxon>Thermomonosporaceae</taxon>
        <taxon>Actinomadura</taxon>
    </lineage>
</organism>
<dbReference type="EMBL" id="JACJIA010000006">
    <property type="protein sequence ID" value="MBA8953078.1"/>
    <property type="molecule type" value="Genomic_DNA"/>
</dbReference>
<sequence>MGGVVAGPLARAIVGAAQGALMAVVGTHGASALGGLLGSVAWQVAAHAPAPVVAVRGEGAVRYGEIVVGVDGSAGGAAALDLAFEEAARRRVRLRAVLAWAMPMPAGPGYIQPPVYDPEIVRRDEERVLGEAVAGRRERHPAVELVAEVVHAPAARALVGASARADLVVVGSRGRGGFAGLLLGSVGHALLHRSHCPVAVIRPH</sequence>
<feature type="domain" description="UspA" evidence="2">
    <location>
        <begin position="17"/>
        <end position="56"/>
    </location>
</feature>
<evidence type="ECO:0000256" key="1">
    <source>
        <dbReference type="ARBA" id="ARBA00008791"/>
    </source>
</evidence>
<evidence type="ECO:0000313" key="3">
    <source>
        <dbReference type="EMBL" id="MBA8953078.1"/>
    </source>
</evidence>
<dbReference type="Gene3D" id="3.40.50.620">
    <property type="entry name" value="HUPs"/>
    <property type="match status" value="2"/>
</dbReference>
<comment type="similarity">
    <text evidence="1">Belongs to the universal stress protein A family.</text>
</comment>
<dbReference type="PANTHER" id="PTHR46268:SF6">
    <property type="entry name" value="UNIVERSAL STRESS PROTEIN UP12"/>
    <property type="match status" value="1"/>
</dbReference>
<name>A0A7W3LRR9_ACTNM</name>
<dbReference type="PANTHER" id="PTHR46268">
    <property type="entry name" value="STRESS RESPONSE PROTEIN NHAX"/>
    <property type="match status" value="1"/>
</dbReference>
<dbReference type="Pfam" id="PF00582">
    <property type="entry name" value="Usp"/>
    <property type="match status" value="2"/>
</dbReference>
<dbReference type="InterPro" id="IPR014729">
    <property type="entry name" value="Rossmann-like_a/b/a_fold"/>
</dbReference>
<accession>A0A7W3LRR9</accession>
<dbReference type="AlphaFoldDB" id="A0A7W3LRR9"/>
<keyword evidence="4" id="KW-1185">Reference proteome</keyword>
<feature type="domain" description="UspA" evidence="2">
    <location>
        <begin position="63"/>
        <end position="202"/>
    </location>
</feature>
<evidence type="ECO:0000259" key="2">
    <source>
        <dbReference type="Pfam" id="PF00582"/>
    </source>
</evidence>
<dbReference type="RefSeq" id="WP_281400555.1">
    <property type="nucleotide sequence ID" value="NZ_BAAALP010000033.1"/>
</dbReference>
<dbReference type="Proteomes" id="UP000572680">
    <property type="component" value="Unassembled WGS sequence"/>
</dbReference>
<comment type="caution">
    <text evidence="3">The sequence shown here is derived from an EMBL/GenBank/DDBJ whole genome shotgun (WGS) entry which is preliminary data.</text>
</comment>
<dbReference type="InterPro" id="IPR006015">
    <property type="entry name" value="Universal_stress_UspA"/>
</dbReference>
<reference evidence="3 4" key="1">
    <citation type="submission" date="2020-08" db="EMBL/GenBank/DDBJ databases">
        <title>Genomic Encyclopedia of Type Strains, Phase IV (KMG-IV): sequencing the most valuable type-strain genomes for metagenomic binning, comparative biology and taxonomic classification.</title>
        <authorList>
            <person name="Goeker M."/>
        </authorList>
    </citation>
    <scope>NUCLEOTIDE SEQUENCE [LARGE SCALE GENOMIC DNA]</scope>
    <source>
        <strain evidence="3 4">DSM 44197</strain>
    </source>
</reference>
<evidence type="ECO:0000313" key="4">
    <source>
        <dbReference type="Proteomes" id="UP000572680"/>
    </source>
</evidence>
<dbReference type="SUPFAM" id="SSF52402">
    <property type="entry name" value="Adenine nucleotide alpha hydrolases-like"/>
    <property type="match status" value="2"/>
</dbReference>
<proteinExistence type="inferred from homology"/>